<organism evidence="1 2">
    <name type="scientific">Capillimicrobium parvum</name>
    <dbReference type="NCBI Taxonomy" id="2884022"/>
    <lineage>
        <taxon>Bacteria</taxon>
        <taxon>Bacillati</taxon>
        <taxon>Actinomycetota</taxon>
        <taxon>Thermoleophilia</taxon>
        <taxon>Solirubrobacterales</taxon>
        <taxon>Capillimicrobiaceae</taxon>
        <taxon>Capillimicrobium</taxon>
    </lineage>
</organism>
<keyword evidence="2" id="KW-1185">Reference proteome</keyword>
<dbReference type="Proteomes" id="UP001162834">
    <property type="component" value="Chromosome"/>
</dbReference>
<sequence length="75" mass="8187">MGRSRTASRHWENDRAVSELVLQRSRVSAARRARERRLDQAAAAVADALRHVPLTDAEARAAADAVVRNLGPDDG</sequence>
<dbReference type="KEGG" id="sbae:DSM104329_01553"/>
<dbReference type="RefSeq" id="WP_259314823.1">
    <property type="nucleotide sequence ID" value="NZ_CP087164.1"/>
</dbReference>
<gene>
    <name evidence="1" type="ORF">DSM104329_01553</name>
</gene>
<accession>A0A9E6XW30</accession>
<proteinExistence type="predicted"/>
<protein>
    <submittedName>
        <fullName evidence="1">Uncharacterized protein</fullName>
    </submittedName>
</protein>
<evidence type="ECO:0000313" key="1">
    <source>
        <dbReference type="EMBL" id="UGS35168.1"/>
    </source>
</evidence>
<name>A0A9E6XW30_9ACTN</name>
<reference evidence="1" key="1">
    <citation type="journal article" date="2022" name="Int. J. Syst. Evol. Microbiol.">
        <title>Pseudomonas aegrilactucae sp. nov. and Pseudomonas morbosilactucae sp. nov., pathogens causing bacterial rot of lettuce in Japan.</title>
        <authorList>
            <person name="Sawada H."/>
            <person name="Fujikawa T."/>
            <person name="Satou M."/>
        </authorList>
    </citation>
    <scope>NUCLEOTIDE SEQUENCE</scope>
    <source>
        <strain evidence="1">0166_1</strain>
    </source>
</reference>
<dbReference type="EMBL" id="CP087164">
    <property type="protein sequence ID" value="UGS35168.1"/>
    <property type="molecule type" value="Genomic_DNA"/>
</dbReference>
<dbReference type="AlphaFoldDB" id="A0A9E6XW30"/>
<evidence type="ECO:0000313" key="2">
    <source>
        <dbReference type="Proteomes" id="UP001162834"/>
    </source>
</evidence>